<gene>
    <name evidence="5" type="ORF">B296_00029017</name>
</gene>
<dbReference type="InterPro" id="IPR036961">
    <property type="entry name" value="Kinesin_motor_dom_sf"/>
</dbReference>
<evidence type="ECO:0000256" key="3">
    <source>
        <dbReference type="PROSITE-ProRule" id="PRU00283"/>
    </source>
</evidence>
<comment type="similarity">
    <text evidence="3">Belongs to the TRAFAC class myosin-kinesin ATPase superfamily. Kinesin family.</text>
</comment>
<dbReference type="AlphaFoldDB" id="A0A426YZS9"/>
<dbReference type="GO" id="GO:0051231">
    <property type="term" value="P:spindle elongation"/>
    <property type="evidence" value="ECO:0007669"/>
    <property type="project" value="TreeGrafter"/>
</dbReference>
<comment type="caution">
    <text evidence="5">The sequence shown here is derived from an EMBL/GenBank/DDBJ whole genome shotgun (WGS) entry which is preliminary data.</text>
</comment>
<dbReference type="InterPro" id="IPR027640">
    <property type="entry name" value="Kinesin-like_fam"/>
</dbReference>
<dbReference type="GO" id="GO:0005875">
    <property type="term" value="C:microtubule associated complex"/>
    <property type="evidence" value="ECO:0007669"/>
    <property type="project" value="TreeGrafter"/>
</dbReference>
<keyword evidence="1" id="KW-0493">Microtubule</keyword>
<reference evidence="5 6" key="1">
    <citation type="journal article" date="2014" name="Agronomy (Basel)">
        <title>A Draft Genome Sequence for Ensete ventricosum, the Drought-Tolerant Tree Against Hunger.</title>
        <authorList>
            <person name="Harrison J."/>
            <person name="Moore K.A."/>
            <person name="Paszkiewicz K."/>
            <person name="Jones T."/>
            <person name="Grant M."/>
            <person name="Ambacheew D."/>
            <person name="Muzemil S."/>
            <person name="Studholme D.J."/>
        </authorList>
    </citation>
    <scope>NUCLEOTIDE SEQUENCE [LARGE SCALE GENOMIC DNA]</scope>
</reference>
<evidence type="ECO:0000256" key="2">
    <source>
        <dbReference type="ARBA" id="ARBA00023175"/>
    </source>
</evidence>
<dbReference type="InterPro" id="IPR001752">
    <property type="entry name" value="Kinesin_motor_dom"/>
</dbReference>
<comment type="caution">
    <text evidence="3">Lacks conserved residue(s) required for the propagation of feature annotation.</text>
</comment>
<evidence type="ECO:0000313" key="5">
    <source>
        <dbReference type="EMBL" id="RRT57246.1"/>
    </source>
</evidence>
<dbReference type="GO" id="GO:0007052">
    <property type="term" value="P:mitotic spindle organization"/>
    <property type="evidence" value="ECO:0007669"/>
    <property type="project" value="TreeGrafter"/>
</dbReference>
<protein>
    <recommendedName>
        <fullName evidence="4">Kinesin motor domain-containing protein</fullName>
    </recommendedName>
</protein>
<dbReference type="GO" id="GO:0007018">
    <property type="term" value="P:microtubule-based movement"/>
    <property type="evidence" value="ECO:0007669"/>
    <property type="project" value="InterPro"/>
</dbReference>
<dbReference type="GO" id="GO:0003777">
    <property type="term" value="F:microtubule motor activity"/>
    <property type="evidence" value="ECO:0007669"/>
    <property type="project" value="InterPro"/>
</dbReference>
<dbReference type="GO" id="GO:0008017">
    <property type="term" value="F:microtubule binding"/>
    <property type="evidence" value="ECO:0007669"/>
    <property type="project" value="InterPro"/>
</dbReference>
<dbReference type="InterPro" id="IPR027417">
    <property type="entry name" value="P-loop_NTPase"/>
</dbReference>
<feature type="domain" description="Kinesin motor" evidence="4">
    <location>
        <begin position="1"/>
        <end position="170"/>
    </location>
</feature>
<dbReference type="GO" id="GO:0005874">
    <property type="term" value="C:microtubule"/>
    <property type="evidence" value="ECO:0007669"/>
    <property type="project" value="UniProtKB-KW"/>
</dbReference>
<proteinExistence type="inferred from homology"/>
<sequence length="362" mass="41389">MESSEEAKALHKDCVKVAVNVRPLVTTELLMGCTDCVTVVPGEPQVLISQTMNFTFLREKSSIFCFLQIGRHLIGLLTELFSKILFFTMQIFKEEVFDLLDPQSRTDGTSVVKPAVPRAPIQIRETANGGITLAGVTEVEVKSKEEMASYLTRGAICRATGSTNMNNQSRLDFIKQLYDQSFHVSVRPFLVGLVLCMRLFWLVQASHIVKIVSVHHWDGTRPIMVYGLPDTVCLAEMKQFAKSDTAFLKQHYEKKLLELEQEKKLLMVKFSFLLTWSWKASREKEVLQLKKEGRRNEYEMHKLLALNQRQKMVMVLQRKTEEAALATKRLKELLEVKKPSREASGKFVHSRTDITISCLFLI</sequence>
<dbReference type="GO" id="GO:0005524">
    <property type="term" value="F:ATP binding"/>
    <property type="evidence" value="ECO:0007669"/>
    <property type="project" value="InterPro"/>
</dbReference>
<organism evidence="5 6">
    <name type="scientific">Ensete ventricosum</name>
    <name type="common">Abyssinian banana</name>
    <name type="synonym">Musa ensete</name>
    <dbReference type="NCBI Taxonomy" id="4639"/>
    <lineage>
        <taxon>Eukaryota</taxon>
        <taxon>Viridiplantae</taxon>
        <taxon>Streptophyta</taxon>
        <taxon>Embryophyta</taxon>
        <taxon>Tracheophyta</taxon>
        <taxon>Spermatophyta</taxon>
        <taxon>Magnoliopsida</taxon>
        <taxon>Liliopsida</taxon>
        <taxon>Zingiberales</taxon>
        <taxon>Musaceae</taxon>
        <taxon>Ensete</taxon>
    </lineage>
</organism>
<dbReference type="Gene3D" id="3.40.850.10">
    <property type="entry name" value="Kinesin motor domain"/>
    <property type="match status" value="1"/>
</dbReference>
<dbReference type="Proteomes" id="UP000287651">
    <property type="component" value="Unassembled WGS sequence"/>
</dbReference>
<accession>A0A426YZS9</accession>
<dbReference type="PROSITE" id="PS50067">
    <property type="entry name" value="KINESIN_MOTOR_2"/>
    <property type="match status" value="1"/>
</dbReference>
<name>A0A426YZS9_ENSVE</name>
<dbReference type="EMBL" id="AMZH03009255">
    <property type="protein sequence ID" value="RRT57246.1"/>
    <property type="molecule type" value="Genomic_DNA"/>
</dbReference>
<dbReference type="SMART" id="SM00129">
    <property type="entry name" value="KISc"/>
    <property type="match status" value="1"/>
</dbReference>
<dbReference type="SUPFAM" id="SSF52540">
    <property type="entry name" value="P-loop containing nucleoside triphosphate hydrolases"/>
    <property type="match status" value="1"/>
</dbReference>
<evidence type="ECO:0000313" key="6">
    <source>
        <dbReference type="Proteomes" id="UP000287651"/>
    </source>
</evidence>
<dbReference type="PANTHER" id="PTHR47969">
    <property type="entry name" value="CHROMOSOME-ASSOCIATED KINESIN KIF4A-RELATED"/>
    <property type="match status" value="1"/>
</dbReference>
<keyword evidence="2" id="KW-0505">Motor protein</keyword>
<evidence type="ECO:0000256" key="1">
    <source>
        <dbReference type="ARBA" id="ARBA00022701"/>
    </source>
</evidence>
<dbReference type="Pfam" id="PF00225">
    <property type="entry name" value="Kinesin"/>
    <property type="match status" value="1"/>
</dbReference>
<evidence type="ECO:0000259" key="4">
    <source>
        <dbReference type="PROSITE" id="PS50067"/>
    </source>
</evidence>
<dbReference type="PANTHER" id="PTHR47969:SF6">
    <property type="entry name" value="KINESIN-LIKE PROTEIN KIN-4C"/>
    <property type="match status" value="1"/>
</dbReference>